<keyword evidence="2" id="KW-0472">Membrane</keyword>
<proteinExistence type="predicted"/>
<feature type="transmembrane region" description="Helical" evidence="2">
    <location>
        <begin position="144"/>
        <end position="163"/>
    </location>
</feature>
<keyword evidence="2" id="KW-1133">Transmembrane helix</keyword>
<keyword evidence="2" id="KW-0812">Transmembrane</keyword>
<feature type="transmembrane region" description="Helical" evidence="2">
    <location>
        <begin position="79"/>
        <end position="102"/>
    </location>
</feature>
<accession>A0A409Y548</accession>
<dbReference type="InParanoid" id="A0A409Y548"/>
<dbReference type="InterPro" id="IPR045338">
    <property type="entry name" value="DUF6535"/>
</dbReference>
<evidence type="ECO:0000256" key="2">
    <source>
        <dbReference type="SAM" id="Phobius"/>
    </source>
</evidence>
<evidence type="ECO:0000259" key="3">
    <source>
        <dbReference type="Pfam" id="PF20153"/>
    </source>
</evidence>
<sequence>MLPSFLRKPPKSTFSPDVEGGPPVETSRARGRRTKAEDVLQAGKPSDIDDNDRFWKLYVEEAGSEAKWKVKIWNTELEALLLFQLSNIQAGLFAGVVTAFLLDLRTHLPSDPQLLALREIISFLGNDTSSREIVPTISDRVVGGLWSASLAVTLIGALGGVLAKGWLGQVLREAPNNPVDQALERWRRQVDANHWHFETFITAVPLLTQLALGLFLAGFVVQSLDVDEGIGWTVMSLVSLGAVAYAVATFLPTFFPNTPFQTPLTKLLHLVQNAKPSRDDDTRSKIQVLASRLNRSANDEIFCAAASVLVGKLESSGPKMWTEGVKQAPNVFSALWIRLDSFSYRYEKLSMHRPDLQALTGFSSHHTDPTSNHDVNLYTLTDQGIICLRVALEFMEAGVIGPQDIIRTEKARSLRRWSSSTTFPAKWRFLAWCLNTAALLATSEDDYSRDDIVNMDWESLISGVSSDPQMRSIAGLIAFRGLNQKRVNLRRACCLISATSLKIDGKYLVFGGLS</sequence>
<keyword evidence="5" id="KW-1185">Reference proteome</keyword>
<protein>
    <recommendedName>
        <fullName evidence="3">DUF6535 domain-containing protein</fullName>
    </recommendedName>
</protein>
<name>A0A409Y548_9AGAR</name>
<feature type="domain" description="DUF6535" evidence="3">
    <location>
        <begin position="55"/>
        <end position="223"/>
    </location>
</feature>
<feature type="region of interest" description="Disordered" evidence="1">
    <location>
        <begin position="1"/>
        <end position="45"/>
    </location>
</feature>
<gene>
    <name evidence="4" type="ORF">CVT26_003279</name>
</gene>
<organism evidence="4 5">
    <name type="scientific">Gymnopilus dilepis</name>
    <dbReference type="NCBI Taxonomy" id="231916"/>
    <lineage>
        <taxon>Eukaryota</taxon>
        <taxon>Fungi</taxon>
        <taxon>Dikarya</taxon>
        <taxon>Basidiomycota</taxon>
        <taxon>Agaricomycotina</taxon>
        <taxon>Agaricomycetes</taxon>
        <taxon>Agaricomycetidae</taxon>
        <taxon>Agaricales</taxon>
        <taxon>Agaricineae</taxon>
        <taxon>Hymenogastraceae</taxon>
        <taxon>Gymnopilus</taxon>
    </lineage>
</organism>
<evidence type="ECO:0000256" key="1">
    <source>
        <dbReference type="SAM" id="MobiDB-lite"/>
    </source>
</evidence>
<reference evidence="4 5" key="1">
    <citation type="journal article" date="2018" name="Evol. Lett.">
        <title>Horizontal gene cluster transfer increased hallucinogenic mushroom diversity.</title>
        <authorList>
            <person name="Reynolds H.T."/>
            <person name="Vijayakumar V."/>
            <person name="Gluck-Thaler E."/>
            <person name="Korotkin H.B."/>
            <person name="Matheny P.B."/>
            <person name="Slot J.C."/>
        </authorList>
    </citation>
    <scope>NUCLEOTIDE SEQUENCE [LARGE SCALE GENOMIC DNA]</scope>
    <source>
        <strain evidence="4 5">SRW20</strain>
    </source>
</reference>
<dbReference type="Pfam" id="PF20153">
    <property type="entry name" value="DUF6535"/>
    <property type="match status" value="1"/>
</dbReference>
<dbReference type="AlphaFoldDB" id="A0A409Y548"/>
<feature type="transmembrane region" description="Helical" evidence="2">
    <location>
        <begin position="195"/>
        <end position="217"/>
    </location>
</feature>
<dbReference type="Proteomes" id="UP000284706">
    <property type="component" value="Unassembled WGS sequence"/>
</dbReference>
<evidence type="ECO:0000313" key="4">
    <source>
        <dbReference type="EMBL" id="PPQ98109.1"/>
    </source>
</evidence>
<dbReference type="EMBL" id="NHYE01001148">
    <property type="protein sequence ID" value="PPQ98109.1"/>
    <property type="molecule type" value="Genomic_DNA"/>
</dbReference>
<dbReference type="OrthoDB" id="2634466at2759"/>
<dbReference type="STRING" id="231916.A0A409Y548"/>
<comment type="caution">
    <text evidence="4">The sequence shown here is derived from an EMBL/GenBank/DDBJ whole genome shotgun (WGS) entry which is preliminary data.</text>
</comment>
<evidence type="ECO:0000313" key="5">
    <source>
        <dbReference type="Proteomes" id="UP000284706"/>
    </source>
</evidence>
<feature type="transmembrane region" description="Helical" evidence="2">
    <location>
        <begin position="229"/>
        <end position="251"/>
    </location>
</feature>